<evidence type="ECO:0000256" key="1">
    <source>
        <dbReference type="PIRSR" id="PIRSR613078-1"/>
    </source>
</evidence>
<feature type="binding site" evidence="2">
    <location>
        <position position="61"/>
    </location>
    <ligand>
        <name>substrate</name>
    </ligand>
</feature>
<protein>
    <submittedName>
        <fullName evidence="3">Phosphoglycerate mutase</fullName>
    </submittedName>
</protein>
<dbReference type="RefSeq" id="WP_288196676.1">
    <property type="nucleotide sequence ID" value="NZ_LT608334.1"/>
</dbReference>
<feature type="binding site" evidence="2">
    <location>
        <begin position="88"/>
        <end position="91"/>
    </location>
    <ligand>
        <name>substrate</name>
    </ligand>
</feature>
<name>A0A212LG40_9HYPH</name>
<feature type="active site" description="Proton donor/acceptor" evidence="1">
    <location>
        <position position="88"/>
    </location>
</feature>
<gene>
    <name evidence="3" type="ORF">KL86PLE_40320</name>
</gene>
<dbReference type="AlphaFoldDB" id="A0A212LG40"/>
<dbReference type="Gene3D" id="3.40.50.1240">
    <property type="entry name" value="Phosphoglycerate mutase-like"/>
    <property type="match status" value="1"/>
</dbReference>
<dbReference type="GO" id="GO:0016791">
    <property type="term" value="F:phosphatase activity"/>
    <property type="evidence" value="ECO:0007669"/>
    <property type="project" value="TreeGrafter"/>
</dbReference>
<organism evidence="3">
    <name type="scientific">uncultured Pleomorphomonas sp</name>
    <dbReference type="NCBI Taxonomy" id="442121"/>
    <lineage>
        <taxon>Bacteria</taxon>
        <taxon>Pseudomonadati</taxon>
        <taxon>Pseudomonadota</taxon>
        <taxon>Alphaproteobacteria</taxon>
        <taxon>Hyphomicrobiales</taxon>
        <taxon>Pleomorphomonadaceae</taxon>
        <taxon>Pleomorphomonas</taxon>
        <taxon>environmental samples</taxon>
    </lineage>
</organism>
<evidence type="ECO:0000313" key="3">
    <source>
        <dbReference type="EMBL" id="SCM76515.1"/>
    </source>
</evidence>
<reference evidence="3" key="1">
    <citation type="submission" date="2016-08" db="EMBL/GenBank/DDBJ databases">
        <authorList>
            <person name="Seilhamer J.J."/>
        </authorList>
    </citation>
    <scope>NUCLEOTIDE SEQUENCE</scope>
    <source>
        <strain evidence="3">86</strain>
    </source>
</reference>
<dbReference type="CDD" id="cd07067">
    <property type="entry name" value="HP_PGM_like"/>
    <property type="match status" value="1"/>
</dbReference>
<dbReference type="SMART" id="SM00855">
    <property type="entry name" value="PGAM"/>
    <property type="match status" value="1"/>
</dbReference>
<dbReference type="EMBL" id="FMJD01000008">
    <property type="protein sequence ID" value="SCM76515.1"/>
    <property type="molecule type" value="Genomic_DNA"/>
</dbReference>
<dbReference type="InterPro" id="IPR029033">
    <property type="entry name" value="His_PPase_superfam"/>
</dbReference>
<dbReference type="SUPFAM" id="SSF53254">
    <property type="entry name" value="Phosphoglycerate mutase-like"/>
    <property type="match status" value="1"/>
</dbReference>
<proteinExistence type="predicted"/>
<evidence type="ECO:0000256" key="2">
    <source>
        <dbReference type="PIRSR" id="PIRSR613078-2"/>
    </source>
</evidence>
<accession>A0A212LG40</accession>
<feature type="active site" description="Tele-phosphohistidine intermediate" evidence="1">
    <location>
        <position position="8"/>
    </location>
</feature>
<dbReference type="InterPro" id="IPR013078">
    <property type="entry name" value="His_Pase_superF_clade-1"/>
</dbReference>
<sequence>MQLILVRHGNTFGPGDKVVWVGARTDLALVEKGREQASAVAAGLAAAGLRPSRIYAGPLRRTQQTAEIIAAAHGLVAGSIVLSEDLREIDYGSWEARSNDEIRAEVGDKTIDDWQKRSIWPEGCGWQPDETGVIAGWQRLIARIRAENADDAVVLVVSSNGIFRLVAKSLGLAPADAKMNTGAVAHLVADDGGVSIKAWNLDPASLSL</sequence>
<dbReference type="PANTHER" id="PTHR48100">
    <property type="entry name" value="BROAD-SPECIFICITY PHOSPHATASE YOR283W-RELATED"/>
    <property type="match status" value="1"/>
</dbReference>
<dbReference type="Pfam" id="PF00300">
    <property type="entry name" value="His_Phos_1"/>
    <property type="match status" value="1"/>
</dbReference>
<dbReference type="InterPro" id="IPR050275">
    <property type="entry name" value="PGM_Phosphatase"/>
</dbReference>